<evidence type="ECO:0000259" key="5">
    <source>
        <dbReference type="Pfam" id="PF00473"/>
    </source>
</evidence>
<evidence type="ECO:0000256" key="1">
    <source>
        <dbReference type="ARBA" id="ARBA00004613"/>
    </source>
</evidence>
<reference evidence="7 8" key="1">
    <citation type="journal article" date="2019" name="Genome Biol. Evol.">
        <title>Whole-Genome Sequencing of the Giant Devil Catfish, Bagarius yarrelli.</title>
        <authorList>
            <person name="Jiang W."/>
            <person name="Lv Y."/>
            <person name="Cheng L."/>
            <person name="Yang K."/>
            <person name="Chao B."/>
            <person name="Wang X."/>
            <person name="Li Y."/>
            <person name="Pan X."/>
            <person name="You X."/>
            <person name="Zhang Y."/>
            <person name="Yang J."/>
            <person name="Li J."/>
            <person name="Zhang X."/>
            <person name="Liu S."/>
            <person name="Sun C."/>
            <person name="Yang J."/>
            <person name="Shi Q."/>
        </authorList>
    </citation>
    <scope>NUCLEOTIDE SEQUENCE [LARGE SCALE GENOMIC DNA]</scope>
    <source>
        <strain evidence="7">JWS20170419001</strain>
        <tissue evidence="7">Muscle</tissue>
    </source>
</reference>
<dbReference type="InterPro" id="IPR000187">
    <property type="entry name" value="CRF"/>
</dbReference>
<evidence type="ECO:0000259" key="6">
    <source>
        <dbReference type="Pfam" id="PF00675"/>
    </source>
</evidence>
<dbReference type="Pfam" id="PF00473">
    <property type="entry name" value="CRF"/>
    <property type="match status" value="1"/>
</dbReference>
<evidence type="ECO:0000256" key="3">
    <source>
        <dbReference type="ARBA" id="ARBA00022525"/>
    </source>
</evidence>
<proteinExistence type="inferred from homology"/>
<keyword evidence="3" id="KW-0964">Secreted</keyword>
<dbReference type="Proteomes" id="UP000319801">
    <property type="component" value="Unassembled WGS sequence"/>
</dbReference>
<dbReference type="Gene3D" id="3.30.830.10">
    <property type="entry name" value="Metalloenzyme, LuxS/M16 peptidase-like"/>
    <property type="match status" value="2"/>
</dbReference>
<dbReference type="GO" id="GO:0005739">
    <property type="term" value="C:mitochondrion"/>
    <property type="evidence" value="ECO:0007669"/>
    <property type="project" value="TreeGrafter"/>
</dbReference>
<sequence>MPIDPTNTALKRSMVNLKVAVLQKGGSLLKHLCIKAGQAFDVYSEHARFSLLSPPTGKKMAASVCRFGGAVGQALAKARSPILLSLRRGQATVSYAQSLLSAPETRVTTLENGLRVASETTGHGTCTVGLWINVGSRYESEKNNGAGFFFEHLAFKGTKKHSQANLEQAVESMGAHLSGYTSREQTAYYMKALAKDLPKAVELLSEVVQSASLSEAEIEQQRGVVLRELEEVESSLQDVCLDLLHATAFQGTPLSQSILGPSQNARMNLCTTVTESDVARAKNALKSSLVGQLNGTTPVCDDIGRHILSYGRRIPLAEWDEKIDAVTAKTVRNVCSKYIYDKCPAVAAVAVGVDWLCRELKMRTTLMAFFVLLLLLLASTSLSQGQSYNAETDEKEEKEINKMFVNVLSGFGIKSAQLSSKQRLEPRKVRIVHPVSSNSKRVMQGSRFALSLDVPTTILSVLIDMAKEHDMRAKAAANAELMARIG</sequence>
<keyword evidence="4" id="KW-0372">Hormone</keyword>
<comment type="similarity">
    <text evidence="2">Belongs to the sauvagine/corticotropin-releasing factor/urotensin I family.</text>
</comment>
<feature type="domain" description="Peptidase M16 N-terminal" evidence="6">
    <location>
        <begin position="115"/>
        <end position="261"/>
    </location>
</feature>
<dbReference type="GO" id="GO:0005179">
    <property type="term" value="F:hormone activity"/>
    <property type="evidence" value="ECO:0007669"/>
    <property type="project" value="UniProtKB-KW"/>
</dbReference>
<comment type="caution">
    <text evidence="7">The sequence shown here is derived from an EMBL/GenBank/DDBJ whole genome shotgun (WGS) entry which is preliminary data.</text>
</comment>
<dbReference type="OrthoDB" id="10251424at2759"/>
<dbReference type="Pfam" id="PF00675">
    <property type="entry name" value="Peptidase_M16"/>
    <property type="match status" value="1"/>
</dbReference>
<dbReference type="InterPro" id="IPR050361">
    <property type="entry name" value="MPP/UQCRC_Complex"/>
</dbReference>
<evidence type="ECO:0000313" key="8">
    <source>
        <dbReference type="Proteomes" id="UP000319801"/>
    </source>
</evidence>
<dbReference type="PANTHER" id="PTHR11851:SF116">
    <property type="entry name" value="CYTOCHROME B-C1 COMPLEX SUBUNIT 1, MITOCHONDRIAL"/>
    <property type="match status" value="1"/>
</dbReference>
<keyword evidence="8" id="KW-1185">Reference proteome</keyword>
<dbReference type="EMBL" id="VCAZ01000007">
    <property type="protein sequence ID" value="TVK90526.1"/>
    <property type="molecule type" value="Genomic_DNA"/>
</dbReference>
<dbReference type="SUPFAM" id="SSF63411">
    <property type="entry name" value="LuxS/MPP-like metallohydrolase"/>
    <property type="match status" value="2"/>
</dbReference>
<evidence type="ECO:0000256" key="4">
    <source>
        <dbReference type="ARBA" id="ARBA00022702"/>
    </source>
</evidence>
<dbReference type="InterPro" id="IPR011249">
    <property type="entry name" value="Metalloenz_LuxS/M16"/>
</dbReference>
<dbReference type="GO" id="GO:0046872">
    <property type="term" value="F:metal ion binding"/>
    <property type="evidence" value="ECO:0007669"/>
    <property type="project" value="InterPro"/>
</dbReference>
<name>A0A556VY17_BAGYA</name>
<accession>A0A556VY17</accession>
<dbReference type="AlphaFoldDB" id="A0A556VY17"/>
<organism evidence="7 8">
    <name type="scientific">Bagarius yarrelli</name>
    <name type="common">Goonch</name>
    <name type="synonym">Bagrus yarrelli</name>
    <dbReference type="NCBI Taxonomy" id="175774"/>
    <lineage>
        <taxon>Eukaryota</taxon>
        <taxon>Metazoa</taxon>
        <taxon>Chordata</taxon>
        <taxon>Craniata</taxon>
        <taxon>Vertebrata</taxon>
        <taxon>Euteleostomi</taxon>
        <taxon>Actinopterygii</taxon>
        <taxon>Neopterygii</taxon>
        <taxon>Teleostei</taxon>
        <taxon>Ostariophysi</taxon>
        <taxon>Siluriformes</taxon>
        <taxon>Sisoridae</taxon>
        <taxon>Sisorinae</taxon>
        <taxon>Bagarius</taxon>
    </lineage>
</organism>
<gene>
    <name evidence="7" type="ORF">Baya_2607</name>
</gene>
<dbReference type="GO" id="GO:0005576">
    <property type="term" value="C:extracellular region"/>
    <property type="evidence" value="ECO:0007669"/>
    <property type="project" value="UniProtKB-SubCell"/>
</dbReference>
<protein>
    <submittedName>
        <fullName evidence="7">Cytochrome b-c1 complex subunit 1, mitochondrial</fullName>
    </submittedName>
</protein>
<dbReference type="InterPro" id="IPR011765">
    <property type="entry name" value="Pept_M16_N"/>
</dbReference>
<dbReference type="PANTHER" id="PTHR11851">
    <property type="entry name" value="METALLOPROTEASE"/>
    <property type="match status" value="1"/>
</dbReference>
<comment type="subcellular location">
    <subcellularLocation>
        <location evidence="1">Secreted</location>
    </subcellularLocation>
</comment>
<feature type="domain" description="Corticotropin-releasing factor" evidence="5">
    <location>
        <begin position="449"/>
        <end position="485"/>
    </location>
</feature>
<evidence type="ECO:0000313" key="7">
    <source>
        <dbReference type="EMBL" id="TVK90526.1"/>
    </source>
</evidence>
<evidence type="ECO:0000256" key="2">
    <source>
        <dbReference type="ARBA" id="ARBA00009287"/>
    </source>
</evidence>